<reference evidence="3" key="1">
    <citation type="journal article" date="2020" name="J Insects Food Feed">
        <title>The yellow mealworm (Tenebrio molitor) genome: a resource for the emerging insects as food and feed industry.</title>
        <authorList>
            <person name="Eriksson T."/>
            <person name="Andere A."/>
            <person name="Kelstrup H."/>
            <person name="Emery V."/>
            <person name="Picard C."/>
        </authorList>
    </citation>
    <scope>NUCLEOTIDE SEQUENCE</scope>
    <source>
        <strain evidence="3">Stoneville</strain>
        <tissue evidence="3">Whole head</tissue>
    </source>
</reference>
<dbReference type="Gene3D" id="3.40.630.30">
    <property type="match status" value="1"/>
</dbReference>
<proteinExistence type="predicted"/>
<dbReference type="PANTHER" id="PTHR20916">
    <property type="entry name" value="CYSTEINE AND GLYCINE-RICH PROTEIN 2 BINDING PROTEIN"/>
    <property type="match status" value="1"/>
</dbReference>
<dbReference type="PANTHER" id="PTHR20916:SF26">
    <property type="entry name" value="CYSTEINE-RICH PROTEIN 2-BINDING PROTEIN"/>
    <property type="match status" value="1"/>
</dbReference>
<feature type="region of interest" description="Disordered" evidence="1">
    <location>
        <begin position="12"/>
        <end position="34"/>
    </location>
</feature>
<evidence type="ECO:0000259" key="2">
    <source>
        <dbReference type="PROSITE" id="PS51186"/>
    </source>
</evidence>
<sequence>MPLPTLICILRPDPSRPGIHPEPTKKTTDPDLPKRQRARTFQKFVPGGLQVDSGSAPGGLREGYGATPGVLLRSNFSRGHLVCHPTTRIAAFCVANVAMNAMLPSYRLNHRLGRVWFKGVLTVFYEKDCLDEGLTCSSCSENVHLRCLKNGSVPGGLQGDIFFVFTCRECSASENESFVREKMSWLKVLVLVLYHLQSRSPGLGRKGYFHWRNHVASLIDKNWESLFLKDFKKKKKWVGTVAGTLSHFSTYFFKSGTSVVNEPAWWALTYPKLTPNVISNIYSAFTNEKQKVKILKMSISDAELFTQILHKHVKNEDLLTPLFSVESCNVSESSDRAPDEEPKKVVKQFTVNKRKSLLPTFESTSRKLLKLNKNSTVFSNLGDELTASYLKQNETISGEVESGVKNKPQSEQSKETIKLLDPLCHYNTSLSSASKQRGNQLKVRLMGGIRKELILSPYSSIYLKPYIRRDTETYPAWLRLMAEVQMKANEKNTGYVLPPRAPIDYTYVQPEHIPAINSLCNNFFWSGIDLTECLQYPDFSCVVLYKKLIVGFAFLVPNVKYTENYVSFIFTRPGWRNVGIGKFMLYHLIQTSLGKDITLHVSINNSALFLYQKFGFKVEAVVLCFYDKYLRNEAGESKHAFFCRLER</sequence>
<dbReference type="Gene3D" id="3.90.980.20">
    <property type="match status" value="1"/>
</dbReference>
<feature type="compositionally biased region" description="Basic and acidic residues" evidence="1">
    <location>
        <begin position="22"/>
        <end position="34"/>
    </location>
</feature>
<dbReference type="GO" id="GO:0004402">
    <property type="term" value="F:histone acetyltransferase activity"/>
    <property type="evidence" value="ECO:0007669"/>
    <property type="project" value="TreeGrafter"/>
</dbReference>
<dbReference type="SUPFAM" id="SSF55729">
    <property type="entry name" value="Acyl-CoA N-acyltransferases (Nat)"/>
    <property type="match status" value="1"/>
</dbReference>
<protein>
    <recommendedName>
        <fullName evidence="2">N-acetyltransferase domain-containing protein</fullName>
    </recommendedName>
</protein>
<keyword evidence="4" id="KW-1185">Reference proteome</keyword>
<name>A0A8J6HRY6_TENMO</name>
<reference evidence="3" key="2">
    <citation type="submission" date="2021-08" db="EMBL/GenBank/DDBJ databases">
        <authorList>
            <person name="Eriksson T."/>
        </authorList>
    </citation>
    <scope>NUCLEOTIDE SEQUENCE</scope>
    <source>
        <strain evidence="3">Stoneville</strain>
        <tissue evidence="3">Whole head</tissue>
    </source>
</reference>
<evidence type="ECO:0000313" key="4">
    <source>
        <dbReference type="Proteomes" id="UP000719412"/>
    </source>
</evidence>
<accession>A0A8J6HRY6</accession>
<gene>
    <name evidence="3" type="ORF">GEV33_003173</name>
</gene>
<dbReference type="CDD" id="cd04301">
    <property type="entry name" value="NAT_SF"/>
    <property type="match status" value="1"/>
</dbReference>
<organism evidence="3 4">
    <name type="scientific">Tenebrio molitor</name>
    <name type="common">Yellow mealworm beetle</name>
    <dbReference type="NCBI Taxonomy" id="7067"/>
    <lineage>
        <taxon>Eukaryota</taxon>
        <taxon>Metazoa</taxon>
        <taxon>Ecdysozoa</taxon>
        <taxon>Arthropoda</taxon>
        <taxon>Hexapoda</taxon>
        <taxon>Insecta</taxon>
        <taxon>Pterygota</taxon>
        <taxon>Neoptera</taxon>
        <taxon>Endopterygota</taxon>
        <taxon>Coleoptera</taxon>
        <taxon>Polyphaga</taxon>
        <taxon>Cucujiformia</taxon>
        <taxon>Tenebrionidae</taxon>
        <taxon>Tenebrio</taxon>
    </lineage>
</organism>
<dbReference type="Proteomes" id="UP000719412">
    <property type="component" value="Unassembled WGS sequence"/>
</dbReference>
<evidence type="ECO:0000313" key="3">
    <source>
        <dbReference type="EMBL" id="KAH0819619.1"/>
    </source>
</evidence>
<dbReference type="FunFam" id="3.40.630.30:FF:000013">
    <property type="entry name" value="cysteine-rich protein 2-binding protein-like"/>
    <property type="match status" value="1"/>
</dbReference>
<dbReference type="PROSITE" id="PS51186">
    <property type="entry name" value="GNAT"/>
    <property type="match status" value="1"/>
</dbReference>
<evidence type="ECO:0000256" key="1">
    <source>
        <dbReference type="SAM" id="MobiDB-lite"/>
    </source>
</evidence>
<feature type="domain" description="N-acetyltransferase" evidence="2">
    <location>
        <begin position="503"/>
        <end position="647"/>
    </location>
</feature>
<comment type="caution">
    <text evidence="3">The sequence shown here is derived from an EMBL/GenBank/DDBJ whole genome shotgun (WGS) entry which is preliminary data.</text>
</comment>
<dbReference type="InterPro" id="IPR000182">
    <property type="entry name" value="GNAT_dom"/>
</dbReference>
<dbReference type="EMBL" id="JABDTM020014118">
    <property type="protein sequence ID" value="KAH0819619.1"/>
    <property type="molecule type" value="Genomic_DNA"/>
</dbReference>
<dbReference type="AlphaFoldDB" id="A0A8J6HRY6"/>
<dbReference type="Pfam" id="PF00583">
    <property type="entry name" value="Acetyltransf_1"/>
    <property type="match status" value="1"/>
</dbReference>
<dbReference type="InterPro" id="IPR016181">
    <property type="entry name" value="Acyl_CoA_acyltransferase"/>
</dbReference>